<dbReference type="Pfam" id="PF13185">
    <property type="entry name" value="GAF_2"/>
    <property type="match status" value="2"/>
</dbReference>
<evidence type="ECO:0000313" key="3">
    <source>
        <dbReference type="EMBL" id="ABB38791.2"/>
    </source>
</evidence>
<evidence type="ECO:0000256" key="1">
    <source>
        <dbReference type="SAM" id="MobiDB-lite"/>
    </source>
</evidence>
<dbReference type="InterPro" id="IPR029016">
    <property type="entry name" value="GAF-like_dom_sf"/>
</dbReference>
<feature type="region of interest" description="Disordered" evidence="1">
    <location>
        <begin position="325"/>
        <end position="345"/>
    </location>
</feature>
<evidence type="ECO:0000259" key="2">
    <source>
        <dbReference type="SMART" id="SM00065"/>
    </source>
</evidence>
<accession>Q30ZV5</accession>
<dbReference type="Gene3D" id="3.30.450.40">
    <property type="match status" value="2"/>
</dbReference>
<organism evidence="3 4">
    <name type="scientific">Oleidesulfovibrio alaskensis (strain ATCC BAA-1058 / DSM 17464 / G20)</name>
    <name type="common">Desulfovibrio alaskensis</name>
    <dbReference type="NCBI Taxonomy" id="207559"/>
    <lineage>
        <taxon>Bacteria</taxon>
        <taxon>Pseudomonadati</taxon>
        <taxon>Thermodesulfobacteriota</taxon>
        <taxon>Desulfovibrionia</taxon>
        <taxon>Desulfovibrionales</taxon>
        <taxon>Desulfovibrionaceae</taxon>
        <taxon>Oleidesulfovibrio</taxon>
    </lineage>
</organism>
<proteinExistence type="predicted"/>
<dbReference type="eggNOG" id="COG2203">
    <property type="taxonomic scope" value="Bacteria"/>
</dbReference>
<dbReference type="AlphaFoldDB" id="Q30ZV5"/>
<feature type="domain" description="GAF" evidence="2">
    <location>
        <begin position="168"/>
        <end position="317"/>
    </location>
</feature>
<reference evidence="3 4" key="1">
    <citation type="journal article" date="2011" name="J. Bacteriol.">
        <title>Complete genome sequence and updated annotation of Desulfovibrio alaskensis G20.</title>
        <authorList>
            <person name="Hauser L.J."/>
            <person name="Land M.L."/>
            <person name="Brown S.D."/>
            <person name="Larimer F."/>
            <person name="Keller K.L."/>
            <person name="Rapp-Giles B.J."/>
            <person name="Price M.N."/>
            <person name="Lin M."/>
            <person name="Bruce D.C."/>
            <person name="Detter J.C."/>
            <person name="Tapia R."/>
            <person name="Han C.S."/>
            <person name="Goodwin L.A."/>
            <person name="Cheng J.F."/>
            <person name="Pitluck S."/>
            <person name="Copeland A."/>
            <person name="Lucas S."/>
            <person name="Nolan M."/>
            <person name="Lapidus A.L."/>
            <person name="Palumbo A.V."/>
            <person name="Wall J.D."/>
        </authorList>
    </citation>
    <scope>NUCLEOTIDE SEQUENCE [LARGE SCALE GENOMIC DNA]</scope>
    <source>
        <strain evidence="4">ATCC BAA 1058 / DSM 17464 / G20</strain>
    </source>
</reference>
<dbReference type="Proteomes" id="UP000002710">
    <property type="component" value="Chromosome"/>
</dbReference>
<dbReference type="KEGG" id="dde:Dde_1994"/>
<gene>
    <name evidence="3" type="ordered locus">Dde_1994</name>
</gene>
<keyword evidence="4" id="KW-1185">Reference proteome</keyword>
<feature type="domain" description="GAF" evidence="2">
    <location>
        <begin position="2"/>
        <end position="147"/>
    </location>
</feature>
<dbReference type="InterPro" id="IPR003018">
    <property type="entry name" value="GAF"/>
</dbReference>
<dbReference type="SUPFAM" id="SSF55781">
    <property type="entry name" value="GAF domain-like"/>
    <property type="match status" value="2"/>
</dbReference>
<dbReference type="SMART" id="SM00065">
    <property type="entry name" value="GAF"/>
    <property type="match status" value="2"/>
</dbReference>
<protein>
    <submittedName>
        <fullName evidence="3">GAF domain protein</fullName>
    </submittedName>
</protein>
<sequence length="345" mass="38195">MSTNSCYQHILGIISSVFDAYSSVLFLPEGSGEAYSVAARFSLGDKINPACTIMPGQGLVGWILRNQQPMLVNNFDQRQCFLGYYMQNEESKIKAFMGYPLGKGMGAICLDSKRQYSFSDKDQKILQLFGELIVDMKDSSCAIEEKASVSSYYNALQLLYELRKRVTRWKPFLAQFLAIVAETARFSHAYFCVLDEKAGTYFVEGQTRPFENAHAASELPLGAGLIGWVFKNGTPVITDSNASGSQVAPLFGKDAVTPQFHSVICLPMHVHKRTRGVLCLAHETPRKVSDEVRIFSQMAAGHLALFLENLYLRSQLHDLENELGQQRAAGSGAREPSDTTTSGDI</sequence>
<dbReference type="EMBL" id="CP000112">
    <property type="protein sequence ID" value="ABB38791.2"/>
    <property type="molecule type" value="Genomic_DNA"/>
</dbReference>
<evidence type="ECO:0000313" key="4">
    <source>
        <dbReference type="Proteomes" id="UP000002710"/>
    </source>
</evidence>
<dbReference type="HOGENOM" id="CLU_803471_0_0_7"/>
<dbReference type="STRING" id="207559.Dde_1994"/>
<dbReference type="RefSeq" id="WP_011367900.1">
    <property type="nucleotide sequence ID" value="NC_007519.1"/>
</dbReference>
<name>Q30ZV5_OLEA2</name>